<dbReference type="InterPro" id="IPR002213">
    <property type="entry name" value="UDP_glucos_trans"/>
</dbReference>
<evidence type="ECO:0000256" key="5">
    <source>
        <dbReference type="SAM" id="SignalP"/>
    </source>
</evidence>
<name>A0A8S1CUC2_9INSE</name>
<feature type="signal peptide" evidence="5">
    <location>
        <begin position="1"/>
        <end position="24"/>
    </location>
</feature>
<keyword evidence="4" id="KW-0812">Transmembrane</keyword>
<keyword evidence="3" id="KW-0808">Transferase</keyword>
<dbReference type="Pfam" id="PF00201">
    <property type="entry name" value="UDPGT"/>
    <property type="match status" value="1"/>
</dbReference>
<dbReference type="Proteomes" id="UP000494165">
    <property type="component" value="Unassembled WGS sequence"/>
</dbReference>
<dbReference type="EMBL" id="CADEPI010000062">
    <property type="protein sequence ID" value="CAB3371478.1"/>
    <property type="molecule type" value="Genomic_DNA"/>
</dbReference>
<gene>
    <name evidence="6" type="ORF">CLODIP_2_CD13585</name>
</gene>
<dbReference type="OrthoDB" id="5835829at2759"/>
<dbReference type="PANTHER" id="PTHR48043">
    <property type="entry name" value="EG:EG0003.4 PROTEIN-RELATED"/>
    <property type="match status" value="1"/>
</dbReference>
<evidence type="ECO:0008006" key="8">
    <source>
        <dbReference type="Google" id="ProtNLM"/>
    </source>
</evidence>
<protein>
    <recommendedName>
        <fullName evidence="8">Glucuronosyltransferase</fullName>
    </recommendedName>
</protein>
<evidence type="ECO:0000313" key="7">
    <source>
        <dbReference type="Proteomes" id="UP000494165"/>
    </source>
</evidence>
<dbReference type="CDD" id="cd03784">
    <property type="entry name" value="GT1_Gtf-like"/>
    <property type="match status" value="1"/>
</dbReference>
<keyword evidence="2" id="KW-0328">Glycosyltransferase</keyword>
<keyword evidence="5" id="KW-0732">Signal</keyword>
<dbReference type="GO" id="GO:0008194">
    <property type="term" value="F:UDP-glycosyltransferase activity"/>
    <property type="evidence" value="ECO:0007669"/>
    <property type="project" value="InterPro"/>
</dbReference>
<dbReference type="InterPro" id="IPR050271">
    <property type="entry name" value="UDP-glycosyltransferase"/>
</dbReference>
<keyword evidence="4" id="KW-0472">Membrane</keyword>
<dbReference type="FunFam" id="3.40.50.2000:FF:000050">
    <property type="entry name" value="UDP-glucuronosyltransferase"/>
    <property type="match status" value="1"/>
</dbReference>
<comment type="caution">
    <text evidence="6">The sequence shown here is derived from an EMBL/GenBank/DDBJ whole genome shotgun (WGS) entry which is preliminary data.</text>
</comment>
<comment type="similarity">
    <text evidence="1">Belongs to the UDP-glycosyltransferase family.</text>
</comment>
<evidence type="ECO:0000256" key="4">
    <source>
        <dbReference type="SAM" id="Phobius"/>
    </source>
</evidence>
<keyword evidence="4" id="KW-1133">Transmembrane helix</keyword>
<reference evidence="6 7" key="1">
    <citation type="submission" date="2020-04" db="EMBL/GenBank/DDBJ databases">
        <authorList>
            <person name="Alioto T."/>
            <person name="Alioto T."/>
            <person name="Gomez Garrido J."/>
        </authorList>
    </citation>
    <scope>NUCLEOTIDE SEQUENCE [LARGE SCALE GENOMIC DNA]</scope>
</reference>
<evidence type="ECO:0000313" key="6">
    <source>
        <dbReference type="EMBL" id="CAB3371478.1"/>
    </source>
</evidence>
<keyword evidence="7" id="KW-1185">Reference proteome</keyword>
<proteinExistence type="inferred from homology"/>
<dbReference type="Gene3D" id="3.40.50.2000">
    <property type="entry name" value="Glycogen Phosphorylase B"/>
    <property type="match status" value="1"/>
</dbReference>
<feature type="chain" id="PRO_5035923637" description="Glucuronosyltransferase" evidence="5">
    <location>
        <begin position="25"/>
        <end position="535"/>
    </location>
</feature>
<dbReference type="AlphaFoldDB" id="A0A8S1CUC2"/>
<organism evidence="6 7">
    <name type="scientific">Cloeon dipterum</name>
    <dbReference type="NCBI Taxonomy" id="197152"/>
    <lineage>
        <taxon>Eukaryota</taxon>
        <taxon>Metazoa</taxon>
        <taxon>Ecdysozoa</taxon>
        <taxon>Arthropoda</taxon>
        <taxon>Hexapoda</taxon>
        <taxon>Insecta</taxon>
        <taxon>Pterygota</taxon>
        <taxon>Palaeoptera</taxon>
        <taxon>Ephemeroptera</taxon>
        <taxon>Pisciforma</taxon>
        <taxon>Baetidae</taxon>
        <taxon>Cloeon</taxon>
    </lineage>
</organism>
<dbReference type="PANTHER" id="PTHR48043:SF159">
    <property type="entry name" value="EG:EG0003.4 PROTEIN-RELATED"/>
    <property type="match status" value="1"/>
</dbReference>
<sequence>MPRSTSGSLVLLALVVLCFSCAAAKPPPNVQGVKILAFFGFSSQSHNNFYNALTTELAERGHDLTVVTSYPMKNPPSKNYKQIDAKVARELFSKFNTVQASTESVVERLGKWRESAEFFMMCTKVINMTEVKDLMKEKFDLVLVPMFMNECGYPFAWLNKAPLILLAPTGVASLYELGNGNPEPTSYVPNLFLPFTDHMTFAERLINTLVTHIVNFIRFYFHFPAVDAATKEIFGPDTPTVAELQKSASLQIINGHFSLNYPRPFIPAIIEAGGMQIKKNSSPLPKDLQEFLDGATDGAIFFSMGSILKAKDMPPEIVEAFTSAFNELPQRVIWKWEPEVLPGKPKNVKTGAWLPQQSILAHPNLKLFITHGGLLSTQEASYHGIPLVGIPMMGDQLLNVLRSENMGYALQLSYTNISKESILSTVKRVLNEPKFLAKAKELQTRVHDQPQTPLERAVFWTEYVLRHNGAPHLRSAAVDLEWYQLHLLDVYAFLIAFASIPLILTCCIIKKLCCSKGDRNSNPQNETVTKKKKKN</sequence>
<evidence type="ECO:0000256" key="3">
    <source>
        <dbReference type="ARBA" id="ARBA00022679"/>
    </source>
</evidence>
<accession>A0A8S1CUC2</accession>
<feature type="transmembrane region" description="Helical" evidence="4">
    <location>
        <begin position="490"/>
        <end position="509"/>
    </location>
</feature>
<evidence type="ECO:0000256" key="2">
    <source>
        <dbReference type="ARBA" id="ARBA00022676"/>
    </source>
</evidence>
<dbReference type="SUPFAM" id="SSF53756">
    <property type="entry name" value="UDP-Glycosyltransferase/glycogen phosphorylase"/>
    <property type="match status" value="1"/>
</dbReference>
<evidence type="ECO:0000256" key="1">
    <source>
        <dbReference type="ARBA" id="ARBA00009995"/>
    </source>
</evidence>